<dbReference type="Pfam" id="PF14021">
    <property type="entry name" value="TNT"/>
    <property type="match status" value="1"/>
</dbReference>
<feature type="region of interest" description="Disordered" evidence="1">
    <location>
        <begin position="273"/>
        <end position="298"/>
    </location>
</feature>
<keyword evidence="4" id="KW-1185">Reference proteome</keyword>
<evidence type="ECO:0000256" key="1">
    <source>
        <dbReference type="SAM" id="MobiDB-lite"/>
    </source>
</evidence>
<dbReference type="InterPro" id="IPR025331">
    <property type="entry name" value="TNT"/>
</dbReference>
<dbReference type="PANTHER" id="PTHR42059">
    <property type="entry name" value="TNT DOMAIN-CONTAINING PROTEIN"/>
    <property type="match status" value="1"/>
</dbReference>
<dbReference type="InterPro" id="IPR053024">
    <property type="entry name" value="Fungal_surface_NADase"/>
</dbReference>
<feature type="domain" description="TNT" evidence="2">
    <location>
        <begin position="182"/>
        <end position="265"/>
    </location>
</feature>
<feature type="compositionally biased region" description="Basic and acidic residues" evidence="1">
    <location>
        <begin position="288"/>
        <end position="298"/>
    </location>
</feature>
<evidence type="ECO:0000313" key="3">
    <source>
        <dbReference type="EMBL" id="GAA1246595.1"/>
    </source>
</evidence>
<comment type="caution">
    <text evidence="3">The sequence shown here is derived from an EMBL/GenBank/DDBJ whole genome shotgun (WGS) entry which is preliminary data.</text>
</comment>
<evidence type="ECO:0000259" key="2">
    <source>
        <dbReference type="Pfam" id="PF14021"/>
    </source>
</evidence>
<dbReference type="Proteomes" id="UP001500653">
    <property type="component" value="Unassembled WGS sequence"/>
</dbReference>
<dbReference type="EMBL" id="BAAALN010000012">
    <property type="protein sequence ID" value="GAA1246595.1"/>
    <property type="molecule type" value="Genomic_DNA"/>
</dbReference>
<proteinExistence type="predicted"/>
<evidence type="ECO:0000313" key="4">
    <source>
        <dbReference type="Proteomes" id="UP001500653"/>
    </source>
</evidence>
<name>A0ABP4H4E1_9PSEU</name>
<sequence>MGSPRQERESVVALFLVHMFPIGHLPVASDRPARQLPVPEPESGAPVVARFEPHDHPDSDVIEPDQAIDLLRQGARQPAPPPAAVLPCPPCGVRDGYDPLGGMHERDWDAQFLAPGTGTPESDTLDTGVADTGVADTSAADTPATGTGDAVAAEVDEVPAYVWPPVDRFPEGCSAEGEPELLAAGTMLDRFGTAHGRVFAADGTPFEQRSLPPSELDAGYRRYRVLRDVPMWRGVSAGWFGQPGGGARYRAVYSAAELVTLGYLADATFEPVAPQADTPDAADAAEGSADRNAKEDTP</sequence>
<accession>A0ABP4H4E1</accession>
<feature type="compositionally biased region" description="Low complexity" evidence="1">
    <location>
        <begin position="273"/>
        <end position="285"/>
    </location>
</feature>
<dbReference type="PANTHER" id="PTHR42059:SF1">
    <property type="entry name" value="TNT DOMAIN-CONTAINING PROTEIN"/>
    <property type="match status" value="1"/>
</dbReference>
<organism evidence="3 4">
    <name type="scientific">Prauserella halophila</name>
    <dbReference type="NCBI Taxonomy" id="185641"/>
    <lineage>
        <taxon>Bacteria</taxon>
        <taxon>Bacillati</taxon>
        <taxon>Actinomycetota</taxon>
        <taxon>Actinomycetes</taxon>
        <taxon>Pseudonocardiales</taxon>
        <taxon>Pseudonocardiaceae</taxon>
        <taxon>Prauserella</taxon>
    </lineage>
</organism>
<gene>
    <name evidence="3" type="ORF">GCM10009676_36000</name>
</gene>
<reference evidence="4" key="1">
    <citation type="journal article" date="2019" name="Int. J. Syst. Evol. Microbiol.">
        <title>The Global Catalogue of Microorganisms (GCM) 10K type strain sequencing project: providing services to taxonomists for standard genome sequencing and annotation.</title>
        <authorList>
            <consortium name="The Broad Institute Genomics Platform"/>
            <consortium name="The Broad Institute Genome Sequencing Center for Infectious Disease"/>
            <person name="Wu L."/>
            <person name="Ma J."/>
        </authorList>
    </citation>
    <scope>NUCLEOTIDE SEQUENCE [LARGE SCALE GENOMIC DNA]</scope>
    <source>
        <strain evidence="4">JCM 13023</strain>
    </source>
</reference>
<protein>
    <recommendedName>
        <fullName evidence="2">TNT domain-containing protein</fullName>
    </recommendedName>
</protein>
<dbReference type="RefSeq" id="WP_344056520.1">
    <property type="nucleotide sequence ID" value="NZ_BAAALN010000012.1"/>
</dbReference>